<dbReference type="InterPro" id="IPR044734">
    <property type="entry name" value="GPR35_7tmA"/>
</dbReference>
<feature type="domain" description="G-protein coupled receptors family 1 profile" evidence="13">
    <location>
        <begin position="109"/>
        <end position="350"/>
    </location>
</feature>
<protein>
    <recommendedName>
        <fullName evidence="13">G-protein coupled receptors family 1 profile domain-containing protein</fullName>
    </recommendedName>
</protein>
<dbReference type="GO" id="GO:0004950">
    <property type="term" value="F:chemokine receptor activity"/>
    <property type="evidence" value="ECO:0007669"/>
    <property type="project" value="InterPro"/>
</dbReference>
<evidence type="ECO:0000256" key="6">
    <source>
        <dbReference type="ARBA" id="ARBA00023136"/>
    </source>
</evidence>
<dbReference type="FunFam" id="1.20.1070.10:FF:000142">
    <property type="entry name" value="G protein-coupled receptor 55"/>
    <property type="match status" value="1"/>
</dbReference>
<feature type="transmembrane region" description="Helical" evidence="11">
    <location>
        <begin position="129"/>
        <end position="149"/>
    </location>
</feature>
<organism evidence="14 15">
    <name type="scientific">Ornithorhynchus anatinus</name>
    <name type="common">Duckbill platypus</name>
    <dbReference type="NCBI Taxonomy" id="9258"/>
    <lineage>
        <taxon>Eukaryota</taxon>
        <taxon>Metazoa</taxon>
        <taxon>Chordata</taxon>
        <taxon>Craniata</taxon>
        <taxon>Vertebrata</taxon>
        <taxon>Euteleostomi</taxon>
        <taxon>Mammalia</taxon>
        <taxon>Monotremata</taxon>
        <taxon>Ornithorhynchidae</taxon>
        <taxon>Ornithorhynchus</taxon>
    </lineage>
</organism>
<reference evidence="14" key="3">
    <citation type="submission" date="2025-09" db="UniProtKB">
        <authorList>
            <consortium name="Ensembl"/>
        </authorList>
    </citation>
    <scope>IDENTIFICATION</scope>
    <source>
        <strain evidence="14">Glennie</strain>
    </source>
</reference>
<feature type="transmembrane region" description="Helical" evidence="11">
    <location>
        <begin position="207"/>
        <end position="226"/>
    </location>
</feature>
<comment type="similarity">
    <text evidence="10">Belongs to the G-protein coupled receptor 1 family.</text>
</comment>
<dbReference type="InParanoid" id="A0A6I8NP08"/>
<name>A0A6I8NP08_ORNAN</name>
<feature type="transmembrane region" description="Helical" evidence="11">
    <location>
        <begin position="169"/>
        <end position="186"/>
    </location>
</feature>
<feature type="chain" id="PRO_5026220379" description="G-protein coupled receptors family 1 profile domain-containing protein" evidence="12">
    <location>
        <begin position="16"/>
        <end position="385"/>
    </location>
</feature>
<evidence type="ECO:0000256" key="7">
    <source>
        <dbReference type="ARBA" id="ARBA00023170"/>
    </source>
</evidence>
<dbReference type="GO" id="GO:0007186">
    <property type="term" value="P:G protein-coupled receptor signaling pathway"/>
    <property type="evidence" value="ECO:0000318"/>
    <property type="project" value="GO_Central"/>
</dbReference>
<keyword evidence="2" id="KW-1003">Cell membrane</keyword>
<evidence type="ECO:0000259" key="13">
    <source>
        <dbReference type="PROSITE" id="PS50262"/>
    </source>
</evidence>
<keyword evidence="4 11" id="KW-1133">Transmembrane helix</keyword>
<feature type="transmembrane region" description="Helical" evidence="11">
    <location>
        <begin position="246"/>
        <end position="269"/>
    </location>
</feature>
<dbReference type="PROSITE" id="PS00237">
    <property type="entry name" value="G_PROTEIN_RECEP_F1_1"/>
    <property type="match status" value="1"/>
</dbReference>
<evidence type="ECO:0000256" key="11">
    <source>
        <dbReference type="SAM" id="Phobius"/>
    </source>
</evidence>
<dbReference type="GO" id="GO:0005886">
    <property type="term" value="C:plasma membrane"/>
    <property type="evidence" value="ECO:0000318"/>
    <property type="project" value="GO_Central"/>
</dbReference>
<dbReference type="GeneTree" id="ENSGT01040000240444"/>
<evidence type="ECO:0000256" key="1">
    <source>
        <dbReference type="ARBA" id="ARBA00004651"/>
    </source>
</evidence>
<dbReference type="FunCoup" id="A0A6I8NP08">
    <property type="interactions" value="687"/>
</dbReference>
<accession>A0A6I8NP08</accession>
<dbReference type="AlphaFoldDB" id="A0A6I8NP08"/>
<evidence type="ECO:0000313" key="15">
    <source>
        <dbReference type="Proteomes" id="UP000002279"/>
    </source>
</evidence>
<evidence type="ECO:0000256" key="12">
    <source>
        <dbReference type="SAM" id="SignalP"/>
    </source>
</evidence>
<keyword evidence="7 10" id="KW-0675">Receptor</keyword>
<dbReference type="CDD" id="cd15164">
    <property type="entry name" value="7tmA_GPR35-like"/>
    <property type="match status" value="1"/>
</dbReference>
<keyword evidence="3 10" id="KW-0812">Transmembrane</keyword>
<reference evidence="14" key="2">
    <citation type="submission" date="2025-08" db="UniProtKB">
        <authorList>
            <consortium name="Ensembl"/>
        </authorList>
    </citation>
    <scope>IDENTIFICATION</scope>
    <source>
        <strain evidence="14">Glennie</strain>
    </source>
</reference>
<evidence type="ECO:0000256" key="8">
    <source>
        <dbReference type="ARBA" id="ARBA00023180"/>
    </source>
</evidence>
<feature type="transmembrane region" description="Helical" evidence="11">
    <location>
        <begin position="96"/>
        <end position="117"/>
    </location>
</feature>
<evidence type="ECO:0000256" key="3">
    <source>
        <dbReference type="ARBA" id="ARBA00022692"/>
    </source>
</evidence>
<dbReference type="SUPFAM" id="SSF81321">
    <property type="entry name" value="Family A G protein-coupled receptor-like"/>
    <property type="match status" value="1"/>
</dbReference>
<dbReference type="PANTHER" id="PTHR24232">
    <property type="entry name" value="G-PROTEIN COUPLED RECEPTOR"/>
    <property type="match status" value="1"/>
</dbReference>
<dbReference type="InterPro" id="IPR000276">
    <property type="entry name" value="GPCR_Rhodpsn"/>
</dbReference>
<dbReference type="Gene3D" id="1.20.1070.10">
    <property type="entry name" value="Rhodopsin 7-helix transmembrane proteins"/>
    <property type="match status" value="1"/>
</dbReference>
<dbReference type="Ensembl" id="ENSOANT00000053307.1">
    <property type="protein sequence ID" value="ENSOANP00000042914.1"/>
    <property type="gene ID" value="ENSOANG00000003242.2"/>
</dbReference>
<dbReference type="GO" id="GO:0004930">
    <property type="term" value="F:G protein-coupled receptor activity"/>
    <property type="evidence" value="ECO:0000318"/>
    <property type="project" value="GO_Central"/>
</dbReference>
<dbReference type="InterPro" id="IPR017452">
    <property type="entry name" value="GPCR_Rhodpsn_7TM"/>
</dbReference>
<feature type="transmembrane region" description="Helical" evidence="11">
    <location>
        <begin position="290"/>
        <end position="316"/>
    </location>
</feature>
<dbReference type="Proteomes" id="UP000002279">
    <property type="component" value="Chromosome 1"/>
</dbReference>
<dbReference type="PRINTS" id="PR00237">
    <property type="entry name" value="GPCRRHODOPSN"/>
</dbReference>
<keyword evidence="8" id="KW-0325">Glycoprotein</keyword>
<evidence type="ECO:0000256" key="4">
    <source>
        <dbReference type="ARBA" id="ARBA00022989"/>
    </source>
</evidence>
<dbReference type="Bgee" id="ENSOANG00000003242">
    <property type="expression patterns" value="Expressed in ovary and 4 other cell types or tissues"/>
</dbReference>
<evidence type="ECO:0000256" key="10">
    <source>
        <dbReference type="RuleBase" id="RU000688"/>
    </source>
</evidence>
<dbReference type="Pfam" id="PF00001">
    <property type="entry name" value="7tm_1"/>
    <property type="match status" value="1"/>
</dbReference>
<dbReference type="PANTHER" id="PTHR24232:SF54">
    <property type="entry name" value="G-PROTEIN COUPLED RECEPTOR 35"/>
    <property type="match status" value="1"/>
</dbReference>
<evidence type="ECO:0000256" key="2">
    <source>
        <dbReference type="ARBA" id="ARBA00022475"/>
    </source>
</evidence>
<feature type="signal peptide" evidence="12">
    <location>
        <begin position="1"/>
        <end position="15"/>
    </location>
</feature>
<proteinExistence type="inferred from homology"/>
<keyword evidence="12" id="KW-0732">Signal</keyword>
<comment type="subcellular location">
    <subcellularLocation>
        <location evidence="1">Cell membrane</location>
        <topology evidence="1">Multi-pass membrane protein</topology>
    </subcellularLocation>
</comment>
<keyword evidence="6 11" id="KW-0472">Membrane</keyword>
<evidence type="ECO:0000256" key="9">
    <source>
        <dbReference type="ARBA" id="ARBA00023224"/>
    </source>
</evidence>
<keyword evidence="15" id="KW-1185">Reference proteome</keyword>
<keyword evidence="9 10" id="KW-0807">Transducer</keyword>
<keyword evidence="5 10" id="KW-0297">G-protein coupled receptor</keyword>
<evidence type="ECO:0000313" key="14">
    <source>
        <dbReference type="Ensembl" id="ENSOANP00000042914.1"/>
    </source>
</evidence>
<dbReference type="PROSITE" id="PS50262">
    <property type="entry name" value="G_PROTEIN_RECEP_F1_2"/>
    <property type="match status" value="1"/>
</dbReference>
<reference evidence="14 15" key="1">
    <citation type="journal article" date="2008" name="Nature">
        <title>Genome analysis of the platypus reveals unique signatures of evolution.</title>
        <authorList>
            <person name="Warren W.C."/>
            <person name="Hillier L.W."/>
            <person name="Marshall Graves J.A."/>
            <person name="Birney E."/>
            <person name="Ponting C.P."/>
            <person name="Grutzner F."/>
            <person name="Belov K."/>
            <person name="Miller W."/>
            <person name="Clarke L."/>
            <person name="Chinwalla A.T."/>
            <person name="Yang S.P."/>
            <person name="Heger A."/>
            <person name="Locke D.P."/>
            <person name="Miethke P."/>
            <person name="Waters P.D."/>
            <person name="Veyrunes F."/>
            <person name="Fulton L."/>
            <person name="Fulton B."/>
            <person name="Graves T."/>
            <person name="Wallis J."/>
            <person name="Puente X.S."/>
            <person name="Lopez-Otin C."/>
            <person name="Ordonez G.R."/>
            <person name="Eichler E.E."/>
            <person name="Chen L."/>
            <person name="Cheng Z."/>
            <person name="Deakin J.E."/>
            <person name="Alsop A."/>
            <person name="Thompson K."/>
            <person name="Kirby P."/>
            <person name="Papenfuss A.T."/>
            <person name="Wakefield M.J."/>
            <person name="Olender T."/>
            <person name="Lancet D."/>
            <person name="Huttley G.A."/>
            <person name="Smit A.F."/>
            <person name="Pask A."/>
            <person name="Temple-Smith P."/>
            <person name="Batzer M.A."/>
            <person name="Walker J.A."/>
            <person name="Konkel M.K."/>
            <person name="Harris R.S."/>
            <person name="Whittington C.M."/>
            <person name="Wong E.S."/>
            <person name="Gemmell N.J."/>
            <person name="Buschiazzo E."/>
            <person name="Vargas Jentzsch I.M."/>
            <person name="Merkel A."/>
            <person name="Schmitz J."/>
            <person name="Zemann A."/>
            <person name="Churakov G."/>
            <person name="Kriegs J.O."/>
            <person name="Brosius J."/>
            <person name="Murchison E.P."/>
            <person name="Sachidanandam R."/>
            <person name="Smith C."/>
            <person name="Hannon G.J."/>
            <person name="Tsend-Ayush E."/>
            <person name="McMillan D."/>
            <person name="Attenborough R."/>
            <person name="Rens W."/>
            <person name="Ferguson-Smith M."/>
            <person name="Lefevre C.M."/>
            <person name="Sharp J.A."/>
            <person name="Nicholas K.R."/>
            <person name="Ray D.A."/>
            <person name="Kube M."/>
            <person name="Reinhardt R."/>
            <person name="Pringle T.H."/>
            <person name="Taylor J."/>
            <person name="Jones R.C."/>
            <person name="Nixon B."/>
            <person name="Dacheux J.L."/>
            <person name="Niwa H."/>
            <person name="Sekita Y."/>
            <person name="Huang X."/>
            <person name="Stark A."/>
            <person name="Kheradpour P."/>
            <person name="Kellis M."/>
            <person name="Flicek P."/>
            <person name="Chen Y."/>
            <person name="Webber C."/>
            <person name="Hardison R."/>
            <person name="Nelson J."/>
            <person name="Hallsworth-Pepin K."/>
            <person name="Delehaunty K."/>
            <person name="Markovic C."/>
            <person name="Minx P."/>
            <person name="Feng Y."/>
            <person name="Kremitzki C."/>
            <person name="Mitreva M."/>
            <person name="Glasscock J."/>
            <person name="Wylie T."/>
            <person name="Wohldmann P."/>
            <person name="Thiru P."/>
            <person name="Nhan M.N."/>
            <person name="Pohl C.S."/>
            <person name="Smith S.M."/>
            <person name="Hou S."/>
            <person name="Nefedov M."/>
            <person name="de Jong P.J."/>
            <person name="Renfree M.B."/>
            <person name="Mardis E.R."/>
            <person name="Wilson R.K."/>
        </authorList>
    </citation>
    <scope>NUCLEOTIDE SEQUENCE [LARGE SCALE GENOMIC DNA]</scope>
    <source>
        <strain evidence="14 15">Glennie</strain>
    </source>
</reference>
<sequence>MVSCLLPVFFQWLKGFHLISSPANPVGACAGPRDAVLQGKYLRRNIKLERKCGKQHTVQVHHHLQRESSLLVSAKSWVMNSTVNCSFAAPSITSEIIYISLLLIFGILLNAVALWVFCYKMKRWTETGVYMANLAMADLCLLFALPFVIWTLKMKDSQDTLLCRISQSIYLMNRHMSIYTVTLIALDRYISVKYPLKSRILRSPKKAALACALLWIFVISLVSILYTVPFQEGNFCFGSKARNPNIIVFSLLGFFISLVILTFCSSQVIMSLIKKKKTDPYEEQLIKKAVYMVSANLIVFVICFLPLHIALLIRYVIELKSCSALERILMFILISSRLSNANCCLDAICYYFVAKEFQQASDLSMPTVTKSKSNRSQNSQGEILS</sequence>
<evidence type="ECO:0000256" key="5">
    <source>
        <dbReference type="ARBA" id="ARBA00023040"/>
    </source>
</evidence>